<reference evidence="3" key="2">
    <citation type="submission" date="2017-06" db="EMBL/GenBank/DDBJ databases">
        <title>WGS assembly of Brachypodium distachyon.</title>
        <authorList>
            <consortium name="The International Brachypodium Initiative"/>
            <person name="Lucas S."/>
            <person name="Harmon-Smith M."/>
            <person name="Lail K."/>
            <person name="Tice H."/>
            <person name="Grimwood J."/>
            <person name="Bruce D."/>
            <person name="Barry K."/>
            <person name="Shu S."/>
            <person name="Lindquist E."/>
            <person name="Wang M."/>
            <person name="Pitluck S."/>
            <person name="Vogel J.P."/>
            <person name="Garvin D.F."/>
            <person name="Mockler T.C."/>
            <person name="Schmutz J."/>
            <person name="Rokhsar D."/>
            <person name="Bevan M.W."/>
        </authorList>
    </citation>
    <scope>NUCLEOTIDE SEQUENCE</scope>
    <source>
        <strain evidence="3">Bd21</strain>
    </source>
</reference>
<feature type="transmembrane region" description="Helical" evidence="1">
    <location>
        <begin position="262"/>
        <end position="282"/>
    </location>
</feature>
<evidence type="ECO:0000259" key="2">
    <source>
        <dbReference type="Pfam" id="PF13968"/>
    </source>
</evidence>
<evidence type="ECO:0000256" key="1">
    <source>
        <dbReference type="SAM" id="Phobius"/>
    </source>
</evidence>
<dbReference type="OrthoDB" id="694930at2759"/>
<sequence>MSGFWLDKGIQDQLMLWLTLILVFTSFVAHLILALFAGTRRREDSGWWRMRNLVWLAYQVTDKVARAALGKLFLDSPSSNQQLFAFWVPFLLLHLGLPDTISAYSLEDNVLSARQVLEIIIDLVEAFYGAYKQKFMGGLGFGLRVLHHVLSGFLEYVERAVALWQGGFARIRSSNEKKPLWRFSDQYESEELDSDDALLDAHGLLGITVAAFADYSVNLEEEHDEGRDFSTSYPYWDDVIKLSLMYDIMYTKAAVIHTWPGYLIRLASAPLTFTALMLFHFHSKEDQKEVDIRITYLLLIGTLLLDIRRVFGDARLFGPEFDELVIAWHIATDVFLLCMPESEELPYYRKIKAMSDYMMFLVAERPEMLPGLRLHSNYENIRVALTSIWKDGNSNLSSYKQEEKKLARDLFSWNAYDLHERNTILSEAIQYAKVLQLLCVPMNSSETSTDWSGIRTEVPMEDETEKRLLFLVPDLLEFVLWEDRPLGKKTPENVLHDFIL</sequence>
<dbReference type="AlphaFoldDB" id="A0A2K2CYF2"/>
<reference evidence="3 4" key="1">
    <citation type="journal article" date="2010" name="Nature">
        <title>Genome sequencing and analysis of the model grass Brachypodium distachyon.</title>
        <authorList>
            <consortium name="International Brachypodium Initiative"/>
        </authorList>
    </citation>
    <scope>NUCLEOTIDE SEQUENCE [LARGE SCALE GENOMIC DNA]</scope>
    <source>
        <strain evidence="3 4">Bd21</strain>
    </source>
</reference>
<dbReference type="PANTHER" id="PTHR31325">
    <property type="entry name" value="OS01G0798800 PROTEIN-RELATED"/>
    <property type="match status" value="1"/>
</dbReference>
<accession>A0A2K2CYF2</accession>
<dbReference type="InterPro" id="IPR025315">
    <property type="entry name" value="DUF4220"/>
</dbReference>
<organism evidence="3">
    <name type="scientific">Brachypodium distachyon</name>
    <name type="common">Purple false brome</name>
    <name type="synonym">Trachynia distachya</name>
    <dbReference type="NCBI Taxonomy" id="15368"/>
    <lineage>
        <taxon>Eukaryota</taxon>
        <taxon>Viridiplantae</taxon>
        <taxon>Streptophyta</taxon>
        <taxon>Embryophyta</taxon>
        <taxon>Tracheophyta</taxon>
        <taxon>Spermatophyta</taxon>
        <taxon>Magnoliopsida</taxon>
        <taxon>Liliopsida</taxon>
        <taxon>Poales</taxon>
        <taxon>Poaceae</taxon>
        <taxon>BOP clade</taxon>
        <taxon>Pooideae</taxon>
        <taxon>Stipodae</taxon>
        <taxon>Brachypodieae</taxon>
        <taxon>Brachypodium</taxon>
    </lineage>
</organism>
<keyword evidence="5" id="KW-1185">Reference proteome</keyword>
<dbReference type="Pfam" id="PF13968">
    <property type="entry name" value="DUF4220"/>
    <property type="match status" value="1"/>
</dbReference>
<evidence type="ECO:0000313" key="3">
    <source>
        <dbReference type="EMBL" id="PNT67056.1"/>
    </source>
</evidence>
<feature type="domain" description="DUF4220" evidence="2">
    <location>
        <begin position="55"/>
        <end position="310"/>
    </location>
</feature>
<dbReference type="EnsemblPlants" id="PNT67056">
    <property type="protein sequence ID" value="PNT67056"/>
    <property type="gene ID" value="BRADI_3g19933v3"/>
</dbReference>
<evidence type="ECO:0000313" key="5">
    <source>
        <dbReference type="Proteomes" id="UP000008810"/>
    </source>
</evidence>
<dbReference type="EMBL" id="CM000882">
    <property type="protein sequence ID" value="PNT67056.1"/>
    <property type="molecule type" value="Genomic_DNA"/>
</dbReference>
<keyword evidence="1" id="KW-1133">Transmembrane helix</keyword>
<keyword evidence="1" id="KW-0812">Transmembrane</keyword>
<keyword evidence="1" id="KW-0472">Membrane</keyword>
<evidence type="ECO:0000313" key="4">
    <source>
        <dbReference type="EnsemblPlants" id="PNT67056"/>
    </source>
</evidence>
<dbReference type="InParanoid" id="A0A2K2CYF2"/>
<dbReference type="Proteomes" id="UP000008810">
    <property type="component" value="Chromosome 3"/>
</dbReference>
<dbReference type="STRING" id="15368.A0A2K2CYF2"/>
<proteinExistence type="predicted"/>
<dbReference type="Gramene" id="PNT67056">
    <property type="protein sequence ID" value="PNT67056"/>
    <property type="gene ID" value="BRADI_3g19933v3"/>
</dbReference>
<reference evidence="4" key="3">
    <citation type="submission" date="2018-08" db="UniProtKB">
        <authorList>
            <consortium name="EnsemblPlants"/>
        </authorList>
    </citation>
    <scope>IDENTIFICATION</scope>
    <source>
        <strain evidence="4">cv. Bd21</strain>
    </source>
</reference>
<name>A0A2K2CYF2_BRADI</name>
<feature type="transmembrane region" description="Helical" evidence="1">
    <location>
        <begin position="14"/>
        <end position="37"/>
    </location>
</feature>
<gene>
    <name evidence="3" type="ORF">BRADI_3g19933v3</name>
</gene>
<protein>
    <recommendedName>
        <fullName evidence="2">DUF4220 domain-containing protein</fullName>
    </recommendedName>
</protein>